<keyword evidence="1" id="KW-0812">Transmembrane</keyword>
<name>A0ABZ0QFS9_9VIBR</name>
<evidence type="ECO:0000313" key="3">
    <source>
        <dbReference type="Proteomes" id="UP001304071"/>
    </source>
</evidence>
<sequence>MRYSVEQYDHYGYLKAPIWLWFTWVWLIKAWIVLVMAGASQEAGPRLLALIYPQKSHFYTELALGIPALLLMWMIHLRRPDGRVMTRVVQRCARLLTLLSLWAQLGLTSYYVLLQHGQFHWFSAVSIVLCLWLLLYVWRSETIKACFAKQDKINN</sequence>
<keyword evidence="3" id="KW-1185">Reference proteome</keyword>
<feature type="transmembrane region" description="Helical" evidence="1">
    <location>
        <begin position="12"/>
        <end position="37"/>
    </location>
</feature>
<dbReference type="EMBL" id="CP138203">
    <property type="protein sequence ID" value="WPC74841.1"/>
    <property type="molecule type" value="Genomic_DNA"/>
</dbReference>
<dbReference type="Proteomes" id="UP001304071">
    <property type="component" value="Chromosome 1"/>
</dbReference>
<gene>
    <name evidence="2" type="ORF">R8Z52_06475</name>
</gene>
<feature type="transmembrane region" description="Helical" evidence="1">
    <location>
        <begin position="95"/>
        <end position="113"/>
    </location>
</feature>
<reference evidence="2 3" key="1">
    <citation type="submission" date="2023-11" db="EMBL/GenBank/DDBJ databases">
        <title>Plant-associative lifestyle of Vibrio porteresiae and its evolutionary dynamics.</title>
        <authorList>
            <person name="Rameshkumar N."/>
            <person name="Kirti K."/>
        </authorList>
    </citation>
    <scope>NUCLEOTIDE SEQUENCE [LARGE SCALE GENOMIC DNA]</scope>
    <source>
        <strain evidence="2 3">MSSRF30</strain>
    </source>
</reference>
<dbReference type="InterPro" id="IPR021318">
    <property type="entry name" value="DUF2919"/>
</dbReference>
<evidence type="ECO:0000256" key="1">
    <source>
        <dbReference type="SAM" id="Phobius"/>
    </source>
</evidence>
<dbReference type="RefSeq" id="WP_261895165.1">
    <property type="nucleotide sequence ID" value="NZ_AP024895.1"/>
</dbReference>
<organism evidence="2 3">
    <name type="scientific">Vibrio porteresiae DSM 19223</name>
    <dbReference type="NCBI Taxonomy" id="1123496"/>
    <lineage>
        <taxon>Bacteria</taxon>
        <taxon>Pseudomonadati</taxon>
        <taxon>Pseudomonadota</taxon>
        <taxon>Gammaproteobacteria</taxon>
        <taxon>Vibrionales</taxon>
        <taxon>Vibrionaceae</taxon>
        <taxon>Vibrio</taxon>
    </lineage>
</organism>
<accession>A0ABZ0QFS9</accession>
<feature type="transmembrane region" description="Helical" evidence="1">
    <location>
        <begin position="57"/>
        <end position="75"/>
    </location>
</feature>
<protein>
    <submittedName>
        <fullName evidence="2">DUF2919 domain-containing protein</fullName>
    </submittedName>
</protein>
<keyword evidence="1" id="KW-0472">Membrane</keyword>
<proteinExistence type="predicted"/>
<evidence type="ECO:0000313" key="2">
    <source>
        <dbReference type="EMBL" id="WPC74841.1"/>
    </source>
</evidence>
<keyword evidence="1" id="KW-1133">Transmembrane helix</keyword>
<dbReference type="Pfam" id="PF11143">
    <property type="entry name" value="DUF2919"/>
    <property type="match status" value="1"/>
</dbReference>
<feature type="transmembrane region" description="Helical" evidence="1">
    <location>
        <begin position="119"/>
        <end position="138"/>
    </location>
</feature>